<dbReference type="Pfam" id="PF00392">
    <property type="entry name" value="GntR"/>
    <property type="match status" value="1"/>
</dbReference>
<organism evidence="5 6">
    <name type="scientific">Treponema primitia (strain ATCC BAA-887 / DSM 12427 / ZAS-2)</name>
    <dbReference type="NCBI Taxonomy" id="545694"/>
    <lineage>
        <taxon>Bacteria</taxon>
        <taxon>Pseudomonadati</taxon>
        <taxon>Spirochaetota</taxon>
        <taxon>Spirochaetia</taxon>
        <taxon>Spirochaetales</taxon>
        <taxon>Treponemataceae</taxon>
        <taxon>Treponema</taxon>
    </lineage>
</organism>
<dbReference type="InterPro" id="IPR036388">
    <property type="entry name" value="WH-like_DNA-bd_sf"/>
</dbReference>
<evidence type="ECO:0000313" key="6">
    <source>
        <dbReference type="Proteomes" id="UP000009223"/>
    </source>
</evidence>
<dbReference type="OrthoDB" id="9801546at2"/>
<protein>
    <submittedName>
        <fullName evidence="5">Transcriptional regulator, GntR family protein</fullName>
    </submittedName>
</protein>
<dbReference type="EMBL" id="CP001843">
    <property type="protein sequence ID" value="AEF83903.1"/>
    <property type="molecule type" value="Genomic_DNA"/>
</dbReference>
<keyword evidence="3" id="KW-0804">Transcription</keyword>
<dbReference type="HOGENOM" id="CLU_072769_0_0_12"/>
<evidence type="ECO:0000256" key="3">
    <source>
        <dbReference type="ARBA" id="ARBA00023163"/>
    </source>
</evidence>
<dbReference type="KEGG" id="tpi:TREPR_1298"/>
<feature type="domain" description="HTH gntR-type" evidence="4">
    <location>
        <begin position="12"/>
        <end position="80"/>
    </location>
</feature>
<dbReference type="SMART" id="SM00345">
    <property type="entry name" value="HTH_GNTR"/>
    <property type="match status" value="1"/>
</dbReference>
<dbReference type="InterPro" id="IPR000524">
    <property type="entry name" value="Tscrpt_reg_HTH_GntR"/>
</dbReference>
<gene>
    <name evidence="5" type="ordered locus">TREPR_1298</name>
</gene>
<keyword evidence="2" id="KW-0238">DNA-binding</keyword>
<dbReference type="GO" id="GO:0003677">
    <property type="term" value="F:DNA binding"/>
    <property type="evidence" value="ECO:0007669"/>
    <property type="project" value="UniProtKB-KW"/>
</dbReference>
<reference evidence="6" key="1">
    <citation type="submission" date="2009-12" db="EMBL/GenBank/DDBJ databases">
        <title>Complete sequence of Treponema primitia strain ZAS-2.</title>
        <authorList>
            <person name="Tetu S.G."/>
            <person name="Matson E."/>
            <person name="Ren Q."/>
            <person name="Seshadri R."/>
            <person name="Elbourne L."/>
            <person name="Hassan K.A."/>
            <person name="Durkin A."/>
            <person name="Radune D."/>
            <person name="Mohamoud Y."/>
            <person name="Shay R."/>
            <person name="Jin S."/>
            <person name="Zhang X."/>
            <person name="Lucey K."/>
            <person name="Ballor N.R."/>
            <person name="Ottesen E."/>
            <person name="Rosenthal R."/>
            <person name="Allen A."/>
            <person name="Leadbetter J.R."/>
            <person name="Paulsen I.T."/>
        </authorList>
    </citation>
    <scope>NUCLEOTIDE SEQUENCE [LARGE SCALE GENOMIC DNA]</scope>
    <source>
        <strain evidence="6">ATCC BAA-887 / DSM 12427 / ZAS-2</strain>
    </source>
</reference>
<dbReference type="RefSeq" id="WP_015708784.1">
    <property type="nucleotide sequence ID" value="NC_015578.1"/>
</dbReference>
<name>F5YRD6_TREPZ</name>
<evidence type="ECO:0000256" key="1">
    <source>
        <dbReference type="ARBA" id="ARBA00023015"/>
    </source>
</evidence>
<dbReference type="PANTHER" id="PTHR38445:SF9">
    <property type="entry name" value="HTH-TYPE TRANSCRIPTIONAL REPRESSOR YTRA"/>
    <property type="match status" value="1"/>
</dbReference>
<dbReference type="Proteomes" id="UP000009223">
    <property type="component" value="Chromosome"/>
</dbReference>
<dbReference type="GO" id="GO:0003700">
    <property type="term" value="F:DNA-binding transcription factor activity"/>
    <property type="evidence" value="ECO:0007669"/>
    <property type="project" value="InterPro"/>
</dbReference>
<dbReference type="STRING" id="545694.TREPR_1298"/>
<accession>F5YRD6</accession>
<reference evidence="5 6" key="2">
    <citation type="journal article" date="2011" name="ISME J.">
        <title>RNA-seq reveals cooperative metabolic interactions between two termite-gut spirochete species in co-culture.</title>
        <authorList>
            <person name="Rosenthal A.Z."/>
            <person name="Matson E.G."/>
            <person name="Eldar A."/>
            <person name="Leadbetter J.R."/>
        </authorList>
    </citation>
    <scope>NUCLEOTIDE SEQUENCE [LARGE SCALE GENOMIC DNA]</scope>
    <source>
        <strain evidence="6">ATCC BAA-887 / DSM 12427 / ZAS-2</strain>
    </source>
</reference>
<dbReference type="InterPro" id="IPR036390">
    <property type="entry name" value="WH_DNA-bd_sf"/>
</dbReference>
<proteinExistence type="predicted"/>
<dbReference type="Gene3D" id="1.10.10.10">
    <property type="entry name" value="Winged helix-like DNA-binding domain superfamily/Winged helix DNA-binding domain"/>
    <property type="match status" value="1"/>
</dbReference>
<dbReference type="CDD" id="cd07377">
    <property type="entry name" value="WHTH_GntR"/>
    <property type="match status" value="1"/>
</dbReference>
<keyword evidence="1" id="KW-0805">Transcription regulation</keyword>
<evidence type="ECO:0000259" key="4">
    <source>
        <dbReference type="PROSITE" id="PS50949"/>
    </source>
</evidence>
<evidence type="ECO:0000256" key="2">
    <source>
        <dbReference type="ARBA" id="ARBA00023125"/>
    </source>
</evidence>
<dbReference type="SUPFAM" id="SSF46785">
    <property type="entry name" value="Winged helix' DNA-binding domain"/>
    <property type="match status" value="1"/>
</dbReference>
<keyword evidence="6" id="KW-1185">Reference proteome</keyword>
<dbReference type="AlphaFoldDB" id="F5YRD6"/>
<dbReference type="PROSITE" id="PS50949">
    <property type="entry name" value="HTH_GNTR"/>
    <property type="match status" value="1"/>
</dbReference>
<evidence type="ECO:0000313" key="5">
    <source>
        <dbReference type="EMBL" id="AEF83903.1"/>
    </source>
</evidence>
<dbReference type="PANTHER" id="PTHR38445">
    <property type="entry name" value="HTH-TYPE TRANSCRIPTIONAL REPRESSOR YTRA"/>
    <property type="match status" value="1"/>
</dbReference>
<sequence length="329" mass="36317">MVQISVSDSVDVPIYQQIVDQITRAIVSGSIAPGYQLPTVRGLAVETGISQGTIKHAYDMMEQLGLIKKARGSGTFVNIPRETKGEGSKVQAMQAIDTFLDRMQELSFSPHDVRIYLDLKLREREEQVTSVTVAAVDCCPETLSAMSAQLMRLPHTELTRFLLEDVLRGPNRFEPAADLVVTTPTHFGELSQKMSPGAQPARLVMAIATGTALDLAAIPGDARLGIACASRRFAQLILTACGQYCKLNNPIAIAYFKEGESLSELVKNCDRLIIPPDYTRFVSPEEDLILRSCMQSHKPIQYGYHGDRGSLLYLEDEVNRLYRANQGKL</sequence>
<dbReference type="eggNOG" id="COG2188">
    <property type="taxonomic scope" value="Bacteria"/>
</dbReference>